<sequence>MCQQWSGATLQRGIGVRDPSRPSGSGPALLRQDELLLGLRRFADSANLITL</sequence>
<dbReference type="Proteomes" id="UP001152519">
    <property type="component" value="Unassembled WGS sequence"/>
</dbReference>
<reference evidence="2" key="1">
    <citation type="submission" date="2021-05" db="EMBL/GenBank/DDBJ databases">
        <authorList>
            <person name="Arsene-Ploetze F."/>
        </authorList>
    </citation>
    <scope>NUCLEOTIDE SEQUENCE</scope>
    <source>
        <strain evidence="2">DSM 42138</strain>
    </source>
</reference>
<organism evidence="2 3">
    <name type="scientific">Actinacidiphila cocklensis</name>
    <dbReference type="NCBI Taxonomy" id="887465"/>
    <lineage>
        <taxon>Bacteria</taxon>
        <taxon>Bacillati</taxon>
        <taxon>Actinomycetota</taxon>
        <taxon>Actinomycetes</taxon>
        <taxon>Kitasatosporales</taxon>
        <taxon>Streptomycetaceae</taxon>
        <taxon>Actinacidiphila</taxon>
    </lineage>
</organism>
<name>A0A9W4E0P2_9ACTN</name>
<proteinExistence type="predicted"/>
<feature type="region of interest" description="Disordered" evidence="1">
    <location>
        <begin position="1"/>
        <end position="27"/>
    </location>
</feature>
<accession>A0A9W4E0P2</accession>
<dbReference type="EMBL" id="CAJSLV010000125">
    <property type="protein sequence ID" value="CAG6399294.1"/>
    <property type="molecule type" value="Genomic_DNA"/>
</dbReference>
<dbReference type="AlphaFoldDB" id="A0A9W4E0P2"/>
<comment type="caution">
    <text evidence="2">The sequence shown here is derived from an EMBL/GenBank/DDBJ whole genome shotgun (WGS) entry which is preliminary data.</text>
</comment>
<evidence type="ECO:0000313" key="2">
    <source>
        <dbReference type="EMBL" id="CAG6399294.1"/>
    </source>
</evidence>
<evidence type="ECO:0000256" key="1">
    <source>
        <dbReference type="SAM" id="MobiDB-lite"/>
    </source>
</evidence>
<gene>
    <name evidence="2" type="ORF">SCOCK_90051</name>
</gene>
<evidence type="ECO:0000313" key="3">
    <source>
        <dbReference type="Proteomes" id="UP001152519"/>
    </source>
</evidence>
<protein>
    <submittedName>
        <fullName evidence="2">Uncharacterized protein</fullName>
    </submittedName>
</protein>
<keyword evidence="3" id="KW-1185">Reference proteome</keyword>